<dbReference type="GO" id="GO:0015171">
    <property type="term" value="F:amino acid transmembrane transporter activity"/>
    <property type="evidence" value="ECO:0007669"/>
    <property type="project" value="TreeGrafter"/>
</dbReference>
<dbReference type="Gene3D" id="1.20.1740.10">
    <property type="entry name" value="Amino acid/polyamine transporter I"/>
    <property type="match status" value="1"/>
</dbReference>
<organism evidence="9 10">
    <name type="scientific">Rhynchosporium agropyri</name>
    <dbReference type="NCBI Taxonomy" id="914238"/>
    <lineage>
        <taxon>Eukaryota</taxon>
        <taxon>Fungi</taxon>
        <taxon>Dikarya</taxon>
        <taxon>Ascomycota</taxon>
        <taxon>Pezizomycotina</taxon>
        <taxon>Leotiomycetes</taxon>
        <taxon>Helotiales</taxon>
        <taxon>Ploettnerulaceae</taxon>
        <taxon>Rhynchosporium</taxon>
    </lineage>
</organism>
<keyword evidence="3 7" id="KW-0812">Transmembrane</keyword>
<feature type="domain" description="Amino acid permease/ SLC12A" evidence="8">
    <location>
        <begin position="3"/>
        <end position="107"/>
    </location>
</feature>
<feature type="transmembrane region" description="Helical" evidence="7">
    <location>
        <begin position="148"/>
        <end position="169"/>
    </location>
</feature>
<name>A0A1E1JRA3_9HELO</name>
<dbReference type="AlphaFoldDB" id="A0A1E1JRA3"/>
<dbReference type="OrthoDB" id="3900342at2759"/>
<evidence type="ECO:0000313" key="9">
    <source>
        <dbReference type="EMBL" id="CZS88338.1"/>
    </source>
</evidence>
<evidence type="ECO:0000259" key="8">
    <source>
        <dbReference type="Pfam" id="PF00324"/>
    </source>
</evidence>
<evidence type="ECO:0000256" key="5">
    <source>
        <dbReference type="ARBA" id="ARBA00022989"/>
    </source>
</evidence>
<feature type="transmembrane region" description="Helical" evidence="7">
    <location>
        <begin position="39"/>
        <end position="59"/>
    </location>
</feature>
<evidence type="ECO:0000256" key="6">
    <source>
        <dbReference type="ARBA" id="ARBA00023136"/>
    </source>
</evidence>
<evidence type="ECO:0000313" key="10">
    <source>
        <dbReference type="Proteomes" id="UP000178912"/>
    </source>
</evidence>
<evidence type="ECO:0000256" key="7">
    <source>
        <dbReference type="SAM" id="Phobius"/>
    </source>
</evidence>
<dbReference type="Pfam" id="PF00324">
    <property type="entry name" value="AA_permease"/>
    <property type="match status" value="1"/>
</dbReference>
<protein>
    <recommendedName>
        <fullName evidence="8">Amino acid permease/ SLC12A domain-containing protein</fullName>
    </recommendedName>
</protein>
<keyword evidence="2" id="KW-0813">Transport</keyword>
<evidence type="ECO:0000256" key="2">
    <source>
        <dbReference type="ARBA" id="ARBA00022448"/>
    </source>
</evidence>
<keyword evidence="5 7" id="KW-1133">Transmembrane helix</keyword>
<sequence>MVSLTIVGCLVPYNDPELLDGTGSQDANASPFVIAVKNAGISVVPSIMNVVILIAVLSVGNSSVYGSSRTMAALADRGQAPKILGYIDNTGRPLVSIIVASAIGLAFTSQPGYYGSWLGLMMNILILIAQFWTAIWPVGYAAETPRGIAQGFFEAYLAMPIVILFYVTFKLVKKTKFKKLKDIDVTSGRRDVDLPAILAEERAIQAGWPWWKRWWNIAF</sequence>
<accession>A0A1E1JRA3</accession>
<keyword evidence="4" id="KW-0029">Amino-acid transport</keyword>
<dbReference type="InterPro" id="IPR004841">
    <property type="entry name" value="AA-permease/SLC12A_dom"/>
</dbReference>
<keyword evidence="10" id="KW-1185">Reference proteome</keyword>
<dbReference type="InterPro" id="IPR050524">
    <property type="entry name" value="APC_YAT"/>
</dbReference>
<evidence type="ECO:0000256" key="3">
    <source>
        <dbReference type="ARBA" id="ARBA00022692"/>
    </source>
</evidence>
<dbReference type="PANTHER" id="PTHR43341:SF1">
    <property type="entry name" value="GENERAL AMINO-ACID PERMEASE GAP1"/>
    <property type="match status" value="1"/>
</dbReference>
<keyword evidence="6 7" id="KW-0472">Membrane</keyword>
<reference evidence="10" key="1">
    <citation type="submission" date="2016-03" db="EMBL/GenBank/DDBJ databases">
        <authorList>
            <person name="Guldener U."/>
        </authorList>
    </citation>
    <scope>NUCLEOTIDE SEQUENCE [LARGE SCALE GENOMIC DNA]</scope>
    <source>
        <strain evidence="10">04CH-RAC-A.6.1</strain>
    </source>
</reference>
<dbReference type="GO" id="GO:0016020">
    <property type="term" value="C:membrane"/>
    <property type="evidence" value="ECO:0007669"/>
    <property type="project" value="UniProtKB-SubCell"/>
</dbReference>
<dbReference type="EMBL" id="FJUX01000001">
    <property type="protein sequence ID" value="CZS88338.1"/>
    <property type="molecule type" value="Genomic_DNA"/>
</dbReference>
<dbReference type="Proteomes" id="UP000178912">
    <property type="component" value="Unassembled WGS sequence"/>
</dbReference>
<proteinExistence type="predicted"/>
<evidence type="ECO:0000256" key="4">
    <source>
        <dbReference type="ARBA" id="ARBA00022970"/>
    </source>
</evidence>
<comment type="subcellular location">
    <subcellularLocation>
        <location evidence="1">Membrane</location>
        <topology evidence="1">Multi-pass membrane protein</topology>
    </subcellularLocation>
</comment>
<evidence type="ECO:0000256" key="1">
    <source>
        <dbReference type="ARBA" id="ARBA00004141"/>
    </source>
</evidence>
<feature type="transmembrane region" description="Helical" evidence="7">
    <location>
        <begin position="120"/>
        <end position="142"/>
    </location>
</feature>
<gene>
    <name evidence="9" type="ORF">RAG0_00069</name>
</gene>
<dbReference type="PANTHER" id="PTHR43341">
    <property type="entry name" value="AMINO ACID PERMEASE"/>
    <property type="match status" value="1"/>
</dbReference>